<dbReference type="Pfam" id="PF13843">
    <property type="entry name" value="DDE_Tnp_1_7"/>
    <property type="match status" value="1"/>
</dbReference>
<name>A0A9C7BGQ1_9VIRU</name>
<feature type="compositionally biased region" description="Basic and acidic residues" evidence="1">
    <location>
        <begin position="380"/>
        <end position="390"/>
    </location>
</feature>
<organism evidence="3">
    <name type="scientific">Penaeus monodon majanivirus A</name>
    <dbReference type="NCBI Taxonomy" id="2984271"/>
    <lineage>
        <taxon>Viruses</taxon>
        <taxon>Viruses incertae sedis</taxon>
        <taxon>Naldaviricetes</taxon>
        <taxon>Nimaviridae</taxon>
    </lineage>
</organism>
<dbReference type="PANTHER" id="PTHR47272:SF1">
    <property type="entry name" value="PIGGYBAC TRANSPOSABLE ELEMENT-DERIVED PROTEIN 3-LIKE"/>
    <property type="match status" value="1"/>
</dbReference>
<evidence type="ECO:0000313" key="3">
    <source>
        <dbReference type="EMBL" id="BDT61853.1"/>
    </source>
</evidence>
<accession>A0A9C7BGQ1</accession>
<feature type="region of interest" description="Disordered" evidence="1">
    <location>
        <begin position="325"/>
        <end position="410"/>
    </location>
</feature>
<evidence type="ECO:0000256" key="1">
    <source>
        <dbReference type="SAM" id="MobiDB-lite"/>
    </source>
</evidence>
<proteinExistence type="predicted"/>
<evidence type="ECO:0000259" key="2">
    <source>
        <dbReference type="Pfam" id="PF13843"/>
    </source>
</evidence>
<dbReference type="EMBL" id="LC738870">
    <property type="protein sequence ID" value="BDT61853.1"/>
    <property type="molecule type" value="Genomic_DNA"/>
</dbReference>
<sequence length="787" mass="88073">MVLQKTPTVDNHIPVRSGDIKTINPTGYHDHEHQEKAAAVDDYYYTKPPDRPEVIVTLSSPNYHKRECLQTAAVVSVDADSIRPKDSRVALLSSDDHGHRSQESTAAAAAAVNDHAHSVRLLTPPPPDYCEHETTTTTTTTAAAAAESHITPATATTATTAAAAAAAAVNDHAHSVRLLTSPPPDYCEHETTTTTTTTTAAAADESNITPATATTAAAAAAVAVNDHAHSVRLLTSPPPDYCEHETTTTTTAAAAAAESHRTPATATATAAAAAAAVAVVVEYDDNRVDSVPPEDFITLYPSGYHEQESQEIAMVNDDFDPSCNEAGIVYDHQSDPVFPEDITTRSDRYGNESQKTPPAHEPPDRYGSESQETTPLVPEPPDRYGNESRETPPPAHESPDRYGSASQDSPPAHEPYMYFSYFFTDDIIDHIVYQVNERLNHIIISAEDFKVFVGALIRMSLYPRSRVDQYWSRFKTYRVNEVADRIDKKSFSRIKLALPFNDRYDDSRQDDILYIYREIIEAFLTVPATPSNSVFEIPDKWKSSRRSGLFCRSSTDGFIHDIVMRPGKHTFENHHTQLDEEERHMTHQDKIVTLLMKTLENPKNSTVYSHRIGVSQKLVHTLMTRYGCRCIPFKTVSRSSAHYIDGILRYKTDLHKRTCLMDLFGYAIDLCVHNAWILYKRNCILLDVEPISLEKFRIKISDTYMSKTVKLSPVRRFNHRTSKMEICRPKLIEQHLPQRIAAVLMCAYCCARESHWMCEDCCVTFCLSEERNCFTEFHKSLIPSTCT</sequence>
<protein>
    <submittedName>
        <fullName evidence="3">PiggyBac transposable element-like protein</fullName>
    </submittedName>
</protein>
<feature type="domain" description="PiggyBac transposable element-derived protein" evidence="2">
    <location>
        <begin position="415"/>
        <end position="523"/>
    </location>
</feature>
<dbReference type="InterPro" id="IPR029526">
    <property type="entry name" value="PGBD"/>
</dbReference>
<dbReference type="PANTHER" id="PTHR47272">
    <property type="entry name" value="DDE_TNP_1_7 DOMAIN-CONTAINING PROTEIN"/>
    <property type="match status" value="1"/>
</dbReference>
<reference evidence="3" key="1">
    <citation type="submission" date="2022-10" db="EMBL/GenBank/DDBJ databases">
        <title>Genome sequences of endogenous nimaviruses in decapod crustaceans.</title>
        <authorList>
            <person name="Kawato S."/>
            <person name="Nozaki R."/>
            <person name="Kondo H."/>
            <person name="Hirono I."/>
        </authorList>
    </citation>
    <scope>NUCLEOTIDE SEQUENCE</scope>
    <source>
        <strain evidence="3">Mikawa2016</strain>
    </source>
</reference>